<dbReference type="SUPFAM" id="SSF46458">
    <property type="entry name" value="Globin-like"/>
    <property type="match status" value="1"/>
</dbReference>
<dbReference type="SUPFAM" id="SSF63380">
    <property type="entry name" value="Riboflavin synthase domain-like"/>
    <property type="match status" value="1"/>
</dbReference>
<keyword evidence="11" id="KW-0349">Heme</keyword>
<keyword evidence="11" id="KW-0479">Metal-binding</keyword>
<dbReference type="Pfam" id="PF00970">
    <property type="entry name" value="FAD_binding_6"/>
    <property type="match status" value="1"/>
</dbReference>
<keyword evidence="11" id="KW-0408">Iron</keyword>
<protein>
    <recommendedName>
        <fullName evidence="4">nitric oxide dioxygenase</fullName>
        <ecNumber evidence="4">1.14.12.17</ecNumber>
    </recommendedName>
</protein>
<dbReference type="AlphaFoldDB" id="A0A1J7BIK0"/>
<dbReference type="GO" id="GO:0019825">
    <property type="term" value="F:oxygen binding"/>
    <property type="evidence" value="ECO:0007669"/>
    <property type="project" value="InterPro"/>
</dbReference>
<evidence type="ECO:0000256" key="1">
    <source>
        <dbReference type="ARBA" id="ARBA00001970"/>
    </source>
</evidence>
<comment type="cofactor">
    <cofactor evidence="2">
        <name>FAD</name>
        <dbReference type="ChEBI" id="CHEBI:57692"/>
    </cofactor>
</comment>
<gene>
    <name evidence="14" type="ORF">BIV57_05680</name>
</gene>
<evidence type="ECO:0000256" key="4">
    <source>
        <dbReference type="ARBA" id="ARBA00012229"/>
    </source>
</evidence>
<dbReference type="Pfam" id="PF00175">
    <property type="entry name" value="NAD_binding_1"/>
    <property type="match status" value="1"/>
</dbReference>
<dbReference type="InterPro" id="IPR017927">
    <property type="entry name" value="FAD-bd_FR_type"/>
</dbReference>
<comment type="cofactor">
    <cofactor evidence="1">
        <name>heme b</name>
        <dbReference type="ChEBI" id="CHEBI:60344"/>
    </cofactor>
</comment>
<dbReference type="CDD" id="cd19753">
    <property type="entry name" value="Mb-like_oxidoreductase"/>
    <property type="match status" value="1"/>
</dbReference>
<organism evidence="14 15">
    <name type="scientific">Mangrovactinospora gilvigrisea</name>
    <dbReference type="NCBI Taxonomy" id="1428644"/>
    <lineage>
        <taxon>Bacteria</taxon>
        <taxon>Bacillati</taxon>
        <taxon>Actinomycetota</taxon>
        <taxon>Actinomycetes</taxon>
        <taxon>Kitasatosporales</taxon>
        <taxon>Streptomycetaceae</taxon>
        <taxon>Mangrovactinospora</taxon>
    </lineage>
</organism>
<evidence type="ECO:0000259" key="12">
    <source>
        <dbReference type="PROSITE" id="PS01033"/>
    </source>
</evidence>
<dbReference type="CDD" id="cd06187">
    <property type="entry name" value="O2ase_reductase_like"/>
    <property type="match status" value="1"/>
</dbReference>
<keyword evidence="11" id="KW-0813">Transport</keyword>
<comment type="catalytic activity">
    <reaction evidence="9">
        <text>2 nitric oxide + NADH + 2 O2 = 2 nitrate + NAD(+) + H(+)</text>
        <dbReference type="Rhea" id="RHEA:19469"/>
        <dbReference type="ChEBI" id="CHEBI:15378"/>
        <dbReference type="ChEBI" id="CHEBI:15379"/>
        <dbReference type="ChEBI" id="CHEBI:16480"/>
        <dbReference type="ChEBI" id="CHEBI:17632"/>
        <dbReference type="ChEBI" id="CHEBI:57540"/>
        <dbReference type="ChEBI" id="CHEBI:57945"/>
        <dbReference type="EC" id="1.14.12.17"/>
    </reaction>
</comment>
<dbReference type="Gene3D" id="2.40.30.10">
    <property type="entry name" value="Translation factors"/>
    <property type="match status" value="1"/>
</dbReference>
<feature type="domain" description="Globin" evidence="12">
    <location>
        <begin position="5"/>
        <end position="139"/>
    </location>
</feature>
<proteinExistence type="inferred from homology"/>
<evidence type="ECO:0000259" key="13">
    <source>
        <dbReference type="PROSITE" id="PS51384"/>
    </source>
</evidence>
<comment type="caution">
    <text evidence="14">The sequence shown here is derived from an EMBL/GenBank/DDBJ whole genome shotgun (WGS) entry which is preliminary data.</text>
</comment>
<evidence type="ECO:0000256" key="2">
    <source>
        <dbReference type="ARBA" id="ARBA00001974"/>
    </source>
</evidence>
<dbReference type="Pfam" id="PF00042">
    <property type="entry name" value="Globin"/>
    <property type="match status" value="1"/>
</dbReference>
<evidence type="ECO:0000256" key="5">
    <source>
        <dbReference type="ARBA" id="ARBA00022714"/>
    </source>
</evidence>
<evidence type="ECO:0000256" key="11">
    <source>
        <dbReference type="RuleBase" id="RU000356"/>
    </source>
</evidence>
<dbReference type="InterPro" id="IPR001433">
    <property type="entry name" value="OxRdtase_FAD/NAD-bd"/>
</dbReference>
<keyword evidence="7" id="KW-0411">Iron-sulfur</keyword>
<keyword evidence="5" id="KW-0001">2Fe-2S</keyword>
<evidence type="ECO:0000256" key="6">
    <source>
        <dbReference type="ARBA" id="ARBA00022857"/>
    </source>
</evidence>
<feature type="domain" description="FAD-binding FR-type" evidence="13">
    <location>
        <begin position="147"/>
        <end position="247"/>
    </location>
</feature>
<dbReference type="InterPro" id="IPR050415">
    <property type="entry name" value="MRET"/>
</dbReference>
<dbReference type="InterPro" id="IPR012292">
    <property type="entry name" value="Globin/Proto"/>
</dbReference>
<comment type="catalytic activity">
    <reaction evidence="10">
        <text>2 nitric oxide + NADPH + 2 O2 = 2 nitrate + NADP(+) + H(+)</text>
        <dbReference type="Rhea" id="RHEA:19465"/>
        <dbReference type="ChEBI" id="CHEBI:15378"/>
        <dbReference type="ChEBI" id="CHEBI:15379"/>
        <dbReference type="ChEBI" id="CHEBI:16480"/>
        <dbReference type="ChEBI" id="CHEBI:17632"/>
        <dbReference type="ChEBI" id="CHEBI:57783"/>
        <dbReference type="ChEBI" id="CHEBI:58349"/>
        <dbReference type="EC" id="1.14.12.17"/>
    </reaction>
</comment>
<evidence type="ECO:0000256" key="7">
    <source>
        <dbReference type="ARBA" id="ARBA00023014"/>
    </source>
</evidence>
<evidence type="ECO:0000313" key="14">
    <source>
        <dbReference type="EMBL" id="OIV38491.1"/>
    </source>
</evidence>
<evidence type="ECO:0000256" key="3">
    <source>
        <dbReference type="ARBA" id="ARBA00006401"/>
    </source>
</evidence>
<dbReference type="STRING" id="1428644.BIV57_05680"/>
<name>A0A1J7BIK0_9ACTN</name>
<dbReference type="GO" id="GO:0005344">
    <property type="term" value="F:oxygen carrier activity"/>
    <property type="evidence" value="ECO:0007669"/>
    <property type="project" value="UniProtKB-KW"/>
</dbReference>
<dbReference type="Proteomes" id="UP000243342">
    <property type="component" value="Unassembled WGS sequence"/>
</dbReference>
<dbReference type="GO" id="GO:0020037">
    <property type="term" value="F:heme binding"/>
    <property type="evidence" value="ECO:0007669"/>
    <property type="project" value="InterPro"/>
</dbReference>
<evidence type="ECO:0000256" key="9">
    <source>
        <dbReference type="ARBA" id="ARBA00048649"/>
    </source>
</evidence>
<dbReference type="PRINTS" id="PR00410">
    <property type="entry name" value="PHEHYDRXLASE"/>
</dbReference>
<dbReference type="InterPro" id="IPR008333">
    <property type="entry name" value="Cbr1-like_FAD-bd_dom"/>
</dbReference>
<keyword evidence="15" id="KW-1185">Reference proteome</keyword>
<keyword evidence="8" id="KW-0520">NAD</keyword>
<evidence type="ECO:0000256" key="8">
    <source>
        <dbReference type="ARBA" id="ARBA00023027"/>
    </source>
</evidence>
<evidence type="ECO:0000313" key="15">
    <source>
        <dbReference type="Proteomes" id="UP000243342"/>
    </source>
</evidence>
<dbReference type="Gene3D" id="1.10.490.10">
    <property type="entry name" value="Globins"/>
    <property type="match status" value="1"/>
</dbReference>
<dbReference type="PANTHER" id="PTHR47354:SF5">
    <property type="entry name" value="PROTEIN RFBI"/>
    <property type="match status" value="1"/>
</dbReference>
<keyword evidence="6" id="KW-0521">NADP</keyword>
<dbReference type="GO" id="GO:0008941">
    <property type="term" value="F:nitric oxide dioxygenase NAD(P)H activity"/>
    <property type="evidence" value="ECO:0007669"/>
    <property type="project" value="UniProtKB-EC"/>
</dbReference>
<dbReference type="GO" id="GO:0051537">
    <property type="term" value="F:2 iron, 2 sulfur cluster binding"/>
    <property type="evidence" value="ECO:0007669"/>
    <property type="project" value="UniProtKB-KW"/>
</dbReference>
<evidence type="ECO:0000256" key="10">
    <source>
        <dbReference type="ARBA" id="ARBA00049433"/>
    </source>
</evidence>
<dbReference type="EC" id="1.14.12.17" evidence="4"/>
<sequence length="383" mass="42246">MPPAPSAPSDGELIRRTIREVEPVADQAVGHLYAVLFTENPGLRSLFPVAMDLQRDRLLRSLLAACRLADDPPALERMLAPMGRGHRRFGTLDAHYPLLGRALFAALARYAVGTWTPQTEAAWGRAYAAVAGIMIRAARESELTGEPPWWQAEVIGHRMCSPDIAVITLRPDHPYPYRPGQFATLETPWWPRVWRNYSIACAPRADGTLELQVKAVSGGWVSRALVHRARPGDVIRLGAPEGAMVVDPDSEDNVLCMAGGTGIAPLKAIVEDLVNRQPRRRVELFYGAQYADRLYELEPLTELASRCAWLSLRPVVANPPARGLQGRLPDVVRRYGPFPDTDVVLSGPPEMLRRSRAMLLGQGVPEERIIHDPLEAMGEAFSG</sequence>
<accession>A0A1J7BIK0</accession>
<reference evidence="14 15" key="1">
    <citation type="submission" date="2016-10" db="EMBL/GenBank/DDBJ databases">
        <title>Genome sequence of Streptomyces gilvigriseus MUSC 26.</title>
        <authorList>
            <person name="Lee L.-H."/>
            <person name="Ser H.-L."/>
        </authorList>
    </citation>
    <scope>NUCLEOTIDE SEQUENCE [LARGE SCALE GENOMIC DNA]</scope>
    <source>
        <strain evidence="14 15">MUSC 26</strain>
    </source>
</reference>
<dbReference type="EMBL" id="MLCF01000021">
    <property type="protein sequence ID" value="OIV38491.1"/>
    <property type="molecule type" value="Genomic_DNA"/>
</dbReference>
<dbReference type="Gene3D" id="3.40.50.80">
    <property type="entry name" value="Nucleotide-binding domain of ferredoxin-NADP reductase (FNR) module"/>
    <property type="match status" value="1"/>
</dbReference>
<dbReference type="PANTHER" id="PTHR47354">
    <property type="entry name" value="NADH OXIDOREDUCTASE HCR"/>
    <property type="match status" value="1"/>
</dbReference>
<dbReference type="InterPro" id="IPR017938">
    <property type="entry name" value="Riboflavin_synthase-like_b-brl"/>
</dbReference>
<keyword evidence="11" id="KW-0561">Oxygen transport</keyword>
<dbReference type="PROSITE" id="PS01033">
    <property type="entry name" value="GLOBIN"/>
    <property type="match status" value="1"/>
</dbReference>
<dbReference type="InterPro" id="IPR039261">
    <property type="entry name" value="FNR_nucleotide-bd"/>
</dbReference>
<comment type="similarity">
    <text evidence="11">Belongs to the globin family.</text>
</comment>
<dbReference type="InterPro" id="IPR009050">
    <property type="entry name" value="Globin-like_sf"/>
</dbReference>
<dbReference type="PROSITE" id="PS51384">
    <property type="entry name" value="FAD_FR"/>
    <property type="match status" value="1"/>
</dbReference>
<dbReference type="SUPFAM" id="SSF52343">
    <property type="entry name" value="Ferredoxin reductase-like, C-terminal NADP-linked domain"/>
    <property type="match status" value="1"/>
</dbReference>
<dbReference type="InterPro" id="IPR000971">
    <property type="entry name" value="Globin"/>
</dbReference>
<comment type="similarity">
    <text evidence="3">In the C-terminal section; belongs to the flavoprotein pyridine nucleotide cytochrome reductase family.</text>
</comment>